<dbReference type="Pfam" id="PF02883">
    <property type="entry name" value="Alpha_adaptinC2"/>
    <property type="match status" value="1"/>
</dbReference>
<dbReference type="SUPFAM" id="SSF48464">
    <property type="entry name" value="ENTH/VHS domain"/>
    <property type="match status" value="1"/>
</dbReference>
<gene>
    <name evidence="13" type="primary">Dwil\GK25389</name>
    <name evidence="13" type="ORF">Dwil_GK25389</name>
</gene>
<evidence type="ECO:0008006" key="15">
    <source>
        <dbReference type="Google" id="ProtNLM"/>
    </source>
</evidence>
<dbReference type="InterPro" id="IPR013041">
    <property type="entry name" value="Clathrin_app_Ig-like_sf"/>
</dbReference>
<evidence type="ECO:0000256" key="2">
    <source>
        <dbReference type="ARBA" id="ARBA00004220"/>
    </source>
</evidence>
<dbReference type="InterPro" id="IPR038425">
    <property type="entry name" value="GAT_sf"/>
</dbReference>
<feature type="region of interest" description="Disordered" evidence="9">
    <location>
        <begin position="432"/>
        <end position="458"/>
    </location>
</feature>
<dbReference type="Pfam" id="PF03127">
    <property type="entry name" value="GAT"/>
    <property type="match status" value="1"/>
</dbReference>
<dbReference type="PROSITE" id="PS50180">
    <property type="entry name" value="GAE"/>
    <property type="match status" value="1"/>
</dbReference>
<feature type="domain" description="GAE" evidence="11">
    <location>
        <begin position="584"/>
        <end position="703"/>
    </location>
</feature>
<keyword evidence="7" id="KW-0653">Protein transport</keyword>
<dbReference type="GO" id="GO:0031901">
    <property type="term" value="C:early endosome membrane"/>
    <property type="evidence" value="ECO:0007669"/>
    <property type="project" value="UniProtKB-SubCell"/>
</dbReference>
<keyword evidence="8" id="KW-0333">Golgi apparatus</keyword>
<dbReference type="GO" id="GO:0006886">
    <property type="term" value="P:intracellular protein transport"/>
    <property type="evidence" value="ECO:0007669"/>
    <property type="project" value="InterPro"/>
</dbReference>
<dbReference type="PhylomeDB" id="B4NDY5"/>
<dbReference type="InterPro" id="IPR008152">
    <property type="entry name" value="Clathrin_a/b/g-adaptin_app_Ig"/>
</dbReference>
<evidence type="ECO:0000256" key="8">
    <source>
        <dbReference type="ARBA" id="ARBA00023034"/>
    </source>
</evidence>
<dbReference type="PANTHER" id="PTHR45905">
    <property type="entry name" value="GOLGI-LOCALIZED, GAMMA-ADAPTIN EAR CONTAINING, ARF BINDING PROTEIN"/>
    <property type="match status" value="1"/>
</dbReference>
<dbReference type="EMBL" id="CH964239">
    <property type="protein sequence ID" value="EDW81954.1"/>
    <property type="molecule type" value="Genomic_DNA"/>
</dbReference>
<keyword evidence="14" id="KW-1185">Reference proteome</keyword>
<proteinExistence type="inferred from homology"/>
<dbReference type="STRING" id="7260.B4NDY5"/>
<dbReference type="Gene3D" id="1.20.58.160">
    <property type="match status" value="1"/>
</dbReference>
<feature type="region of interest" description="Disordered" evidence="9">
    <location>
        <begin position="288"/>
        <end position="315"/>
    </location>
</feature>
<feature type="domain" description="GAT" evidence="12">
    <location>
        <begin position="161"/>
        <end position="287"/>
    </location>
</feature>
<dbReference type="PANTHER" id="PTHR45905:SF1">
    <property type="entry name" value="GOLGI-LOCALIZED, GAMMA-ADAPTIN EAR CONTAINING, ARF BINDING PROTEIN"/>
    <property type="match status" value="1"/>
</dbReference>
<keyword evidence="6" id="KW-0832">Ubl conjugation</keyword>
<dbReference type="FunCoup" id="B4NDY5">
    <property type="interactions" value="1683"/>
</dbReference>
<dbReference type="GO" id="GO:0034394">
    <property type="term" value="P:protein localization to cell surface"/>
    <property type="evidence" value="ECO:0007669"/>
    <property type="project" value="TreeGrafter"/>
</dbReference>
<evidence type="ECO:0000256" key="5">
    <source>
        <dbReference type="ARBA" id="ARBA00022753"/>
    </source>
</evidence>
<dbReference type="Pfam" id="PF00790">
    <property type="entry name" value="VHS"/>
    <property type="match status" value="1"/>
</dbReference>
<feature type="domain" description="VHS" evidence="10">
    <location>
        <begin position="16"/>
        <end position="142"/>
    </location>
</feature>
<reference evidence="13 14" key="1">
    <citation type="journal article" date="2007" name="Nature">
        <title>Evolution of genes and genomes on the Drosophila phylogeny.</title>
        <authorList>
            <consortium name="Drosophila 12 Genomes Consortium"/>
            <person name="Clark A.G."/>
            <person name="Eisen M.B."/>
            <person name="Smith D.R."/>
            <person name="Bergman C.M."/>
            <person name="Oliver B."/>
            <person name="Markow T.A."/>
            <person name="Kaufman T.C."/>
            <person name="Kellis M."/>
            <person name="Gelbart W."/>
            <person name="Iyer V.N."/>
            <person name="Pollard D.A."/>
            <person name="Sackton T.B."/>
            <person name="Larracuente A.M."/>
            <person name="Singh N.D."/>
            <person name="Abad J.P."/>
            <person name="Abt D.N."/>
            <person name="Adryan B."/>
            <person name="Aguade M."/>
            <person name="Akashi H."/>
            <person name="Anderson W.W."/>
            <person name="Aquadro C.F."/>
            <person name="Ardell D.H."/>
            <person name="Arguello R."/>
            <person name="Artieri C.G."/>
            <person name="Barbash D.A."/>
            <person name="Barker D."/>
            <person name="Barsanti P."/>
            <person name="Batterham P."/>
            <person name="Batzoglou S."/>
            <person name="Begun D."/>
            <person name="Bhutkar A."/>
            <person name="Blanco E."/>
            <person name="Bosak S.A."/>
            <person name="Bradley R.K."/>
            <person name="Brand A.D."/>
            <person name="Brent M.R."/>
            <person name="Brooks A.N."/>
            <person name="Brown R.H."/>
            <person name="Butlin R.K."/>
            <person name="Caggese C."/>
            <person name="Calvi B.R."/>
            <person name="Bernardo de Carvalho A."/>
            <person name="Caspi A."/>
            <person name="Castrezana S."/>
            <person name="Celniker S.E."/>
            <person name="Chang J.L."/>
            <person name="Chapple C."/>
            <person name="Chatterji S."/>
            <person name="Chinwalla A."/>
            <person name="Civetta A."/>
            <person name="Clifton S.W."/>
            <person name="Comeron J.M."/>
            <person name="Costello J.C."/>
            <person name="Coyne J.A."/>
            <person name="Daub J."/>
            <person name="David R.G."/>
            <person name="Delcher A.L."/>
            <person name="Delehaunty K."/>
            <person name="Do C.B."/>
            <person name="Ebling H."/>
            <person name="Edwards K."/>
            <person name="Eickbush T."/>
            <person name="Evans J.D."/>
            <person name="Filipski A."/>
            <person name="Findeiss S."/>
            <person name="Freyhult E."/>
            <person name="Fulton L."/>
            <person name="Fulton R."/>
            <person name="Garcia A.C."/>
            <person name="Gardiner A."/>
            <person name="Garfield D.A."/>
            <person name="Garvin B.E."/>
            <person name="Gibson G."/>
            <person name="Gilbert D."/>
            <person name="Gnerre S."/>
            <person name="Godfrey J."/>
            <person name="Good R."/>
            <person name="Gotea V."/>
            <person name="Gravely B."/>
            <person name="Greenberg A.J."/>
            <person name="Griffiths-Jones S."/>
            <person name="Gross S."/>
            <person name="Guigo R."/>
            <person name="Gustafson E.A."/>
            <person name="Haerty W."/>
            <person name="Hahn M.W."/>
            <person name="Halligan D.L."/>
            <person name="Halpern A.L."/>
            <person name="Halter G.M."/>
            <person name="Han M.V."/>
            <person name="Heger A."/>
            <person name="Hillier L."/>
            <person name="Hinrichs A.S."/>
            <person name="Holmes I."/>
            <person name="Hoskins R.A."/>
            <person name="Hubisz M.J."/>
            <person name="Hultmark D."/>
            <person name="Huntley M.A."/>
            <person name="Jaffe D.B."/>
            <person name="Jagadeeshan S."/>
            <person name="Jeck W.R."/>
            <person name="Johnson J."/>
            <person name="Jones C.D."/>
            <person name="Jordan W.C."/>
            <person name="Karpen G.H."/>
            <person name="Kataoka E."/>
            <person name="Keightley P.D."/>
            <person name="Kheradpour P."/>
            <person name="Kirkness E.F."/>
            <person name="Koerich L.B."/>
            <person name="Kristiansen K."/>
            <person name="Kudrna D."/>
            <person name="Kulathinal R.J."/>
            <person name="Kumar S."/>
            <person name="Kwok R."/>
            <person name="Lander E."/>
            <person name="Langley C.H."/>
            <person name="Lapoint R."/>
            <person name="Lazzaro B.P."/>
            <person name="Lee S.J."/>
            <person name="Levesque L."/>
            <person name="Li R."/>
            <person name="Lin C.F."/>
            <person name="Lin M.F."/>
            <person name="Lindblad-Toh K."/>
            <person name="Llopart A."/>
            <person name="Long M."/>
            <person name="Low L."/>
            <person name="Lozovsky E."/>
            <person name="Lu J."/>
            <person name="Luo M."/>
            <person name="Machado C.A."/>
            <person name="Makalowski W."/>
            <person name="Marzo M."/>
            <person name="Matsuda M."/>
            <person name="Matzkin L."/>
            <person name="McAllister B."/>
            <person name="McBride C.S."/>
            <person name="McKernan B."/>
            <person name="McKernan K."/>
            <person name="Mendez-Lago M."/>
            <person name="Minx P."/>
            <person name="Mollenhauer M.U."/>
            <person name="Montooth K."/>
            <person name="Mount S.M."/>
            <person name="Mu X."/>
            <person name="Myers E."/>
            <person name="Negre B."/>
            <person name="Newfeld S."/>
            <person name="Nielsen R."/>
            <person name="Noor M.A."/>
            <person name="O'Grady P."/>
            <person name="Pachter L."/>
            <person name="Papaceit M."/>
            <person name="Parisi M.J."/>
            <person name="Parisi M."/>
            <person name="Parts L."/>
            <person name="Pedersen J.S."/>
            <person name="Pesole G."/>
            <person name="Phillippy A.M."/>
            <person name="Ponting C.P."/>
            <person name="Pop M."/>
            <person name="Porcelli D."/>
            <person name="Powell J.R."/>
            <person name="Prohaska S."/>
            <person name="Pruitt K."/>
            <person name="Puig M."/>
            <person name="Quesneville H."/>
            <person name="Ram K.R."/>
            <person name="Rand D."/>
            <person name="Rasmussen M.D."/>
            <person name="Reed L.K."/>
            <person name="Reenan R."/>
            <person name="Reily A."/>
            <person name="Remington K.A."/>
            <person name="Rieger T.T."/>
            <person name="Ritchie M.G."/>
            <person name="Robin C."/>
            <person name="Rogers Y.H."/>
            <person name="Rohde C."/>
            <person name="Rozas J."/>
            <person name="Rubenfield M.J."/>
            <person name="Ruiz A."/>
            <person name="Russo S."/>
            <person name="Salzberg S.L."/>
            <person name="Sanchez-Gracia A."/>
            <person name="Saranga D.J."/>
            <person name="Sato H."/>
            <person name="Schaeffer S.W."/>
            <person name="Schatz M.C."/>
            <person name="Schlenke T."/>
            <person name="Schwartz R."/>
            <person name="Segarra C."/>
            <person name="Singh R.S."/>
            <person name="Sirot L."/>
            <person name="Sirota M."/>
            <person name="Sisneros N.B."/>
            <person name="Smith C.D."/>
            <person name="Smith T.F."/>
            <person name="Spieth J."/>
            <person name="Stage D.E."/>
            <person name="Stark A."/>
            <person name="Stephan W."/>
            <person name="Strausberg R.L."/>
            <person name="Strempel S."/>
            <person name="Sturgill D."/>
            <person name="Sutton G."/>
            <person name="Sutton G.G."/>
            <person name="Tao W."/>
            <person name="Teichmann S."/>
            <person name="Tobari Y.N."/>
            <person name="Tomimura Y."/>
            <person name="Tsolas J.M."/>
            <person name="Valente V.L."/>
            <person name="Venter E."/>
            <person name="Venter J.C."/>
            <person name="Vicario S."/>
            <person name="Vieira F.G."/>
            <person name="Vilella A.J."/>
            <person name="Villasante A."/>
            <person name="Walenz B."/>
            <person name="Wang J."/>
            <person name="Wasserman M."/>
            <person name="Watts T."/>
            <person name="Wilson D."/>
            <person name="Wilson R.K."/>
            <person name="Wing R.A."/>
            <person name="Wolfner M.F."/>
            <person name="Wong A."/>
            <person name="Wong G.K."/>
            <person name="Wu C.I."/>
            <person name="Wu G."/>
            <person name="Yamamoto D."/>
            <person name="Yang H.P."/>
            <person name="Yang S.P."/>
            <person name="Yorke J.A."/>
            <person name="Yoshida K."/>
            <person name="Zdobnov E."/>
            <person name="Zhang P."/>
            <person name="Zhang Y."/>
            <person name="Zimin A.V."/>
            <person name="Baldwin J."/>
            <person name="Abdouelleil A."/>
            <person name="Abdulkadir J."/>
            <person name="Abebe A."/>
            <person name="Abera B."/>
            <person name="Abreu J."/>
            <person name="Acer S.C."/>
            <person name="Aftuck L."/>
            <person name="Alexander A."/>
            <person name="An P."/>
            <person name="Anderson E."/>
            <person name="Anderson S."/>
            <person name="Arachi H."/>
            <person name="Azer M."/>
            <person name="Bachantsang P."/>
            <person name="Barry A."/>
            <person name="Bayul T."/>
            <person name="Berlin A."/>
            <person name="Bessette D."/>
            <person name="Bloom T."/>
            <person name="Blye J."/>
            <person name="Boguslavskiy L."/>
            <person name="Bonnet C."/>
            <person name="Boukhgalter B."/>
            <person name="Bourzgui I."/>
            <person name="Brown A."/>
            <person name="Cahill P."/>
            <person name="Channer S."/>
            <person name="Cheshatsang Y."/>
            <person name="Chuda L."/>
            <person name="Citroen M."/>
            <person name="Collymore A."/>
            <person name="Cooke P."/>
            <person name="Costello M."/>
            <person name="D'Aco K."/>
            <person name="Daza R."/>
            <person name="De Haan G."/>
            <person name="DeGray S."/>
            <person name="DeMaso C."/>
            <person name="Dhargay N."/>
            <person name="Dooley K."/>
            <person name="Dooley E."/>
            <person name="Doricent M."/>
            <person name="Dorje P."/>
            <person name="Dorjee K."/>
            <person name="Dupes A."/>
            <person name="Elong R."/>
            <person name="Falk J."/>
            <person name="Farina A."/>
            <person name="Faro S."/>
            <person name="Ferguson D."/>
            <person name="Fisher S."/>
            <person name="Foley C.D."/>
            <person name="Franke A."/>
            <person name="Friedrich D."/>
            <person name="Gadbois L."/>
            <person name="Gearin G."/>
            <person name="Gearin C.R."/>
            <person name="Giannoukos G."/>
            <person name="Goode T."/>
            <person name="Graham J."/>
            <person name="Grandbois E."/>
            <person name="Grewal S."/>
            <person name="Gyaltsen K."/>
            <person name="Hafez N."/>
            <person name="Hagos B."/>
            <person name="Hall J."/>
            <person name="Henson C."/>
            <person name="Hollinger A."/>
            <person name="Honan T."/>
            <person name="Huard M.D."/>
            <person name="Hughes L."/>
            <person name="Hurhula B."/>
            <person name="Husby M.E."/>
            <person name="Kamat A."/>
            <person name="Kanga B."/>
            <person name="Kashin S."/>
            <person name="Khazanovich D."/>
            <person name="Kisner P."/>
            <person name="Lance K."/>
            <person name="Lara M."/>
            <person name="Lee W."/>
            <person name="Lennon N."/>
            <person name="Letendre F."/>
            <person name="LeVine R."/>
            <person name="Lipovsky A."/>
            <person name="Liu X."/>
            <person name="Liu J."/>
            <person name="Liu S."/>
            <person name="Lokyitsang T."/>
            <person name="Lokyitsang Y."/>
            <person name="Lubonja R."/>
            <person name="Lui A."/>
            <person name="MacDonald P."/>
            <person name="Magnisalis V."/>
            <person name="Maru K."/>
            <person name="Matthews C."/>
            <person name="McCusker W."/>
            <person name="McDonough S."/>
            <person name="Mehta T."/>
            <person name="Meldrim J."/>
            <person name="Meneus L."/>
            <person name="Mihai O."/>
            <person name="Mihalev A."/>
            <person name="Mihova T."/>
            <person name="Mittelman R."/>
            <person name="Mlenga V."/>
            <person name="Montmayeur A."/>
            <person name="Mulrain L."/>
            <person name="Navidi A."/>
            <person name="Naylor J."/>
            <person name="Negash T."/>
            <person name="Nguyen T."/>
            <person name="Nguyen N."/>
            <person name="Nicol R."/>
            <person name="Norbu C."/>
            <person name="Norbu N."/>
            <person name="Novod N."/>
            <person name="O'Neill B."/>
            <person name="Osman S."/>
            <person name="Markiewicz E."/>
            <person name="Oyono O.L."/>
            <person name="Patti C."/>
            <person name="Phunkhang P."/>
            <person name="Pierre F."/>
            <person name="Priest M."/>
            <person name="Raghuraman S."/>
            <person name="Rege F."/>
            <person name="Reyes R."/>
            <person name="Rise C."/>
            <person name="Rogov P."/>
            <person name="Ross K."/>
            <person name="Ryan E."/>
            <person name="Settipalli S."/>
            <person name="Shea T."/>
            <person name="Sherpa N."/>
            <person name="Shi L."/>
            <person name="Shih D."/>
            <person name="Sparrow T."/>
            <person name="Spaulding J."/>
            <person name="Stalker J."/>
            <person name="Stange-Thomann N."/>
            <person name="Stavropoulos S."/>
            <person name="Stone C."/>
            <person name="Strader C."/>
            <person name="Tesfaye S."/>
            <person name="Thomson T."/>
            <person name="Thoulutsang Y."/>
            <person name="Thoulutsang D."/>
            <person name="Topham K."/>
            <person name="Topping I."/>
            <person name="Tsamla T."/>
            <person name="Vassiliev H."/>
            <person name="Vo A."/>
            <person name="Wangchuk T."/>
            <person name="Wangdi T."/>
            <person name="Weiand M."/>
            <person name="Wilkinson J."/>
            <person name="Wilson A."/>
            <person name="Yadav S."/>
            <person name="Young G."/>
            <person name="Yu Q."/>
            <person name="Zembek L."/>
            <person name="Zhong D."/>
            <person name="Zimmer A."/>
            <person name="Zwirko Z."/>
            <person name="Jaffe D.B."/>
            <person name="Alvarez P."/>
            <person name="Brockman W."/>
            <person name="Butler J."/>
            <person name="Chin C."/>
            <person name="Gnerre S."/>
            <person name="Grabherr M."/>
            <person name="Kleber M."/>
            <person name="Mauceli E."/>
            <person name="MacCallum I."/>
        </authorList>
    </citation>
    <scope>NUCLEOTIDE SEQUENCE [LARGE SCALE GENOMIC DNA]</scope>
    <source>
        <strain evidence="14">Tucson 14030-0811.24</strain>
    </source>
</reference>
<dbReference type="Gene3D" id="1.25.40.90">
    <property type="match status" value="1"/>
</dbReference>
<dbReference type="SMR" id="B4NDY5"/>
<evidence type="ECO:0000256" key="7">
    <source>
        <dbReference type="ARBA" id="ARBA00022927"/>
    </source>
</evidence>
<dbReference type="OrthoDB" id="447025at2759"/>
<accession>B4NDY5</accession>
<evidence type="ECO:0000256" key="9">
    <source>
        <dbReference type="SAM" id="MobiDB-lite"/>
    </source>
</evidence>
<dbReference type="eggNOG" id="KOG1086">
    <property type="taxonomic scope" value="Eukaryota"/>
</dbReference>
<evidence type="ECO:0000259" key="10">
    <source>
        <dbReference type="PROSITE" id="PS50179"/>
    </source>
</evidence>
<keyword evidence="4" id="KW-0813">Transport</keyword>
<protein>
    <recommendedName>
        <fullName evidence="15">ADP-ribosylation factor-binding protein GGA2</fullName>
    </recommendedName>
</protein>
<dbReference type="GO" id="GO:0005802">
    <property type="term" value="C:trans-Golgi network"/>
    <property type="evidence" value="ECO:0007669"/>
    <property type="project" value="InterPro"/>
</dbReference>
<evidence type="ECO:0000259" key="11">
    <source>
        <dbReference type="PROSITE" id="PS50180"/>
    </source>
</evidence>
<dbReference type="AlphaFoldDB" id="B4NDY5"/>
<organism evidence="13 14">
    <name type="scientific">Drosophila willistoni</name>
    <name type="common">Fruit fly</name>
    <dbReference type="NCBI Taxonomy" id="7260"/>
    <lineage>
        <taxon>Eukaryota</taxon>
        <taxon>Metazoa</taxon>
        <taxon>Ecdysozoa</taxon>
        <taxon>Arthropoda</taxon>
        <taxon>Hexapoda</taxon>
        <taxon>Insecta</taxon>
        <taxon>Pterygota</taxon>
        <taxon>Neoptera</taxon>
        <taxon>Endopterygota</taxon>
        <taxon>Diptera</taxon>
        <taxon>Brachycera</taxon>
        <taxon>Muscomorpha</taxon>
        <taxon>Ephydroidea</taxon>
        <taxon>Drosophilidae</taxon>
        <taxon>Drosophila</taxon>
        <taxon>Sophophora</taxon>
    </lineage>
</organism>
<feature type="region of interest" description="Disordered" evidence="9">
    <location>
        <begin position="367"/>
        <end position="387"/>
    </location>
</feature>
<dbReference type="SUPFAM" id="SSF49348">
    <property type="entry name" value="Clathrin adaptor appendage domain"/>
    <property type="match status" value="1"/>
</dbReference>
<name>B4NDY5_DROWI</name>
<dbReference type="OMA" id="CGDDFQD"/>
<dbReference type="InParanoid" id="B4NDY5"/>
<dbReference type="InterPro" id="IPR008942">
    <property type="entry name" value="ENTH_VHS"/>
</dbReference>
<dbReference type="PROSITE" id="PS50179">
    <property type="entry name" value="VHS"/>
    <property type="match status" value="1"/>
</dbReference>
<dbReference type="SUPFAM" id="SSF89009">
    <property type="entry name" value="GAT-like domain"/>
    <property type="match status" value="1"/>
</dbReference>
<evidence type="ECO:0000256" key="6">
    <source>
        <dbReference type="ARBA" id="ARBA00022843"/>
    </source>
</evidence>
<dbReference type="GO" id="GO:0006893">
    <property type="term" value="P:Golgi to plasma membrane transport"/>
    <property type="evidence" value="ECO:0007669"/>
    <property type="project" value="TreeGrafter"/>
</dbReference>
<dbReference type="InterPro" id="IPR008153">
    <property type="entry name" value="GAE_dom"/>
</dbReference>
<dbReference type="InterPro" id="IPR002014">
    <property type="entry name" value="VHS_dom"/>
</dbReference>
<dbReference type="InterPro" id="IPR027422">
    <property type="entry name" value="GGA1-3"/>
</dbReference>
<evidence type="ECO:0000256" key="4">
    <source>
        <dbReference type="ARBA" id="ARBA00022448"/>
    </source>
</evidence>
<comment type="subcellular location">
    <subcellularLocation>
        <location evidence="2">Early endosome membrane</location>
        <topology evidence="2">Peripheral membrane protein</topology>
    </subcellularLocation>
    <subcellularLocation>
        <location evidence="1">Golgi apparatus</location>
        <location evidence="1">trans-Golgi network membrane</location>
        <topology evidence="1">Peripheral membrane protein</topology>
    </subcellularLocation>
</comment>
<keyword evidence="5" id="KW-0967">Endosome</keyword>
<evidence type="ECO:0000256" key="1">
    <source>
        <dbReference type="ARBA" id="ARBA00004150"/>
    </source>
</evidence>
<dbReference type="SMART" id="SM00809">
    <property type="entry name" value="Alpha_adaptinC2"/>
    <property type="match status" value="1"/>
</dbReference>
<comment type="similarity">
    <text evidence="3">Belongs to the GGA protein family.</text>
</comment>
<dbReference type="Proteomes" id="UP000007798">
    <property type="component" value="Unassembled WGS sequence"/>
</dbReference>
<evidence type="ECO:0000256" key="3">
    <source>
        <dbReference type="ARBA" id="ARBA00008099"/>
    </source>
</evidence>
<dbReference type="SMART" id="SM00288">
    <property type="entry name" value="VHS"/>
    <property type="match status" value="1"/>
</dbReference>
<dbReference type="HOGENOM" id="CLU_015010_0_0_1"/>
<dbReference type="GO" id="GO:0035091">
    <property type="term" value="F:phosphatidylinositol binding"/>
    <property type="evidence" value="ECO:0007669"/>
    <property type="project" value="InterPro"/>
</dbReference>
<dbReference type="Gene3D" id="2.60.40.1230">
    <property type="match status" value="1"/>
</dbReference>
<dbReference type="GO" id="GO:0031267">
    <property type="term" value="F:small GTPase binding"/>
    <property type="evidence" value="ECO:0007669"/>
    <property type="project" value="InterPro"/>
</dbReference>
<evidence type="ECO:0000313" key="14">
    <source>
        <dbReference type="Proteomes" id="UP000007798"/>
    </source>
</evidence>
<sequence length="708" mass="77635">MTTTDESIMEQMLDRATNPTKEKVDELGVQMFCLVVRSNTQLVQKAQEMIMTKVRSANVTEATRGIALLEECMTQCGDVFQDEAAKFRFLNELIRLVSKKYKGDNTAIEVKQRIMECLLLWTTDFPQRQKIRDAYDMLRKEGEIEHGQATAAVAKRESVLGTIDEAMFAKLVKSKNPENFKRANLLLQYRMAQEARRNDLLAQHRLVLREVQETMQLLNQMLDTYDPSNQDVNETIHELYQSCKKHKPIFQHLPQLLDDSDAQLTADTLDANVALVAIMQRYKQLVPTSSQSTASSSPSAPASDTAAPLRTTTTTTTTTTAIAGVTSGISSSSSNNVQLLSELLGDLIVDDATPAAAATGATQAATATGKDATSAANVSSTNSFSPSADAAANRLADLNDIFSTALAEGENHQGTVFSNGTTLLEPQILSPNPAGDASENGKSLSATCSSADPLRKTPGTARKMPQIDMLSEQLFQQILPSSQERMASFKRDPEKVTLNDLARERMHVSPAEVTTVTTDLLANHDDDPLLSDAPAFGQEITTEQLEPEQKSTNVIEPESIAKPIAQLPIKHLSEINIELDEITATGEQRVVLDDDDIQMSLNFTEDRPSHQVSVIVITVQNKSRQPVKDFQFEASVKKPCKVRLLPPTESAMPPHKPFRPATPINQVMLLLNPTGKSVDITCIVGYKLGDDPDPIKESIVVQGIDYVE</sequence>
<dbReference type="GO" id="GO:0043130">
    <property type="term" value="F:ubiquitin binding"/>
    <property type="evidence" value="ECO:0007669"/>
    <property type="project" value="InterPro"/>
</dbReference>
<dbReference type="PROSITE" id="PS50909">
    <property type="entry name" value="GAT"/>
    <property type="match status" value="1"/>
</dbReference>
<evidence type="ECO:0000313" key="13">
    <source>
        <dbReference type="EMBL" id="EDW81954.1"/>
    </source>
</evidence>
<feature type="compositionally biased region" description="Polar residues" evidence="9">
    <location>
        <begin position="440"/>
        <end position="450"/>
    </location>
</feature>
<dbReference type="InterPro" id="IPR004152">
    <property type="entry name" value="GAT_dom"/>
</dbReference>
<evidence type="ECO:0000259" key="12">
    <source>
        <dbReference type="PROSITE" id="PS50909"/>
    </source>
</evidence>